<name>A0A182M1D3_9DIPT</name>
<dbReference type="Proteomes" id="UP000075883">
    <property type="component" value="Unassembled WGS sequence"/>
</dbReference>
<proteinExistence type="predicted"/>
<dbReference type="EMBL" id="AXCM01007686">
    <property type="status" value="NOT_ANNOTATED_CDS"/>
    <property type="molecule type" value="Genomic_DNA"/>
</dbReference>
<reference evidence="3" key="1">
    <citation type="submission" date="2013-09" db="EMBL/GenBank/DDBJ databases">
        <title>The Genome Sequence of Anopheles culicifacies species A.</title>
        <authorList>
            <consortium name="The Broad Institute Genomics Platform"/>
            <person name="Neafsey D.E."/>
            <person name="Besansky N."/>
            <person name="Howell P."/>
            <person name="Walton C."/>
            <person name="Young S.K."/>
            <person name="Zeng Q."/>
            <person name="Gargeya S."/>
            <person name="Fitzgerald M."/>
            <person name="Haas B."/>
            <person name="Abouelleil A."/>
            <person name="Allen A.W."/>
            <person name="Alvarado L."/>
            <person name="Arachchi H.M."/>
            <person name="Berlin A.M."/>
            <person name="Chapman S.B."/>
            <person name="Gainer-Dewar J."/>
            <person name="Goldberg J."/>
            <person name="Griggs A."/>
            <person name="Gujja S."/>
            <person name="Hansen M."/>
            <person name="Howarth C."/>
            <person name="Imamovic A."/>
            <person name="Ireland A."/>
            <person name="Larimer J."/>
            <person name="McCowan C."/>
            <person name="Murphy C."/>
            <person name="Pearson M."/>
            <person name="Poon T.W."/>
            <person name="Priest M."/>
            <person name="Roberts A."/>
            <person name="Saif S."/>
            <person name="Shea T."/>
            <person name="Sisk P."/>
            <person name="Sykes S."/>
            <person name="Wortman J."/>
            <person name="Nusbaum C."/>
            <person name="Birren B."/>
        </authorList>
    </citation>
    <scope>NUCLEOTIDE SEQUENCE [LARGE SCALE GENOMIC DNA]</scope>
    <source>
        <strain evidence="3">A-37</strain>
    </source>
</reference>
<reference evidence="2" key="2">
    <citation type="submission" date="2020-05" db="UniProtKB">
        <authorList>
            <consortium name="EnsemblMetazoa"/>
        </authorList>
    </citation>
    <scope>IDENTIFICATION</scope>
    <source>
        <strain evidence="2">A-37</strain>
    </source>
</reference>
<protein>
    <recommendedName>
        <fullName evidence="1">Nucleoporin Nup120/160 beta-propeller domain-containing protein</fullName>
    </recommendedName>
</protein>
<evidence type="ECO:0000259" key="1">
    <source>
        <dbReference type="Pfam" id="PF11715"/>
    </source>
</evidence>
<dbReference type="InterPro" id="IPR059141">
    <property type="entry name" value="Beta-prop_Nup120_160"/>
</dbReference>
<dbReference type="Pfam" id="PF11715">
    <property type="entry name" value="Beta-prop_Nup120_160"/>
    <property type="match status" value="1"/>
</dbReference>
<keyword evidence="3" id="KW-1185">Reference proteome</keyword>
<organism evidence="2 3">
    <name type="scientific">Anopheles culicifacies</name>
    <dbReference type="NCBI Taxonomy" id="139723"/>
    <lineage>
        <taxon>Eukaryota</taxon>
        <taxon>Metazoa</taxon>
        <taxon>Ecdysozoa</taxon>
        <taxon>Arthropoda</taxon>
        <taxon>Hexapoda</taxon>
        <taxon>Insecta</taxon>
        <taxon>Pterygota</taxon>
        <taxon>Neoptera</taxon>
        <taxon>Endopterygota</taxon>
        <taxon>Diptera</taxon>
        <taxon>Nematocera</taxon>
        <taxon>Culicoidea</taxon>
        <taxon>Culicidae</taxon>
        <taxon>Anophelinae</taxon>
        <taxon>Anopheles</taxon>
        <taxon>culicifacies species complex</taxon>
    </lineage>
</organism>
<evidence type="ECO:0000313" key="3">
    <source>
        <dbReference type="Proteomes" id="UP000075883"/>
    </source>
</evidence>
<feature type="domain" description="Nucleoporin Nup120/160 beta-propeller" evidence="1">
    <location>
        <begin position="6"/>
        <end position="90"/>
    </location>
</feature>
<dbReference type="AlphaFoldDB" id="A0A182M1D3"/>
<dbReference type="VEuPathDB" id="VectorBase:ACUA007076"/>
<accession>A0A182M1D3</accession>
<sequence length="107" mass="12610">MCSILAPNYDLIDFKLCDERLWTLWYNAEGETQALFYELRMKDTGDLAPNVWSPIILENISDKEHSVLEDGVDLKDVYCNRIFQSGRFPDKEMQHIEHYLRIIEVAL</sequence>
<evidence type="ECO:0000313" key="2">
    <source>
        <dbReference type="EnsemblMetazoa" id="ACUA007076-PA"/>
    </source>
</evidence>
<dbReference type="STRING" id="139723.A0A182M1D3"/>
<dbReference type="EnsemblMetazoa" id="ACUA007076-RA">
    <property type="protein sequence ID" value="ACUA007076-PA"/>
    <property type="gene ID" value="ACUA007076"/>
</dbReference>